<gene>
    <name evidence="1" type="ORF">CFH83_05370</name>
</gene>
<dbReference type="Pfam" id="PF19788">
    <property type="entry name" value="DUF6272"/>
    <property type="match status" value="1"/>
</dbReference>
<sequence length="183" mass="20637">MLAREYYGFKQSLDAKGIIVSFSGFVSEGILFSLGEALKQKMTLDETDTNTAKKVFSVFVEQVQNVIRYSSDRIEGDFGKKVALGSGTITVGHDLEKFFIVCSNTVSTADVPLLKERLEILKTMDKEGLKAYYKEKLREEPEAQSKGATIGLIEIARRSSEPIEFDFEKIDEERSFFCLKAYI</sequence>
<comment type="caution">
    <text evidence="1">The sequence shown here is derived from an EMBL/GenBank/DDBJ whole genome shotgun (WGS) entry which is preliminary data.</text>
</comment>
<proteinExistence type="predicted"/>
<protein>
    <submittedName>
        <fullName evidence="1">Uncharacterized protein</fullName>
    </submittedName>
</protein>
<evidence type="ECO:0000313" key="2">
    <source>
        <dbReference type="Proteomes" id="UP000228859"/>
    </source>
</evidence>
<organism evidence="1 2">
    <name type="scientific">Sulfuricurvum kujiense</name>
    <dbReference type="NCBI Taxonomy" id="148813"/>
    <lineage>
        <taxon>Bacteria</taxon>
        <taxon>Pseudomonadati</taxon>
        <taxon>Campylobacterota</taxon>
        <taxon>Epsilonproteobacteria</taxon>
        <taxon>Campylobacterales</taxon>
        <taxon>Sulfurimonadaceae</taxon>
        <taxon>Sulfuricurvum</taxon>
    </lineage>
</organism>
<reference evidence="1 2" key="1">
    <citation type="journal article" date="2017" name="Front. Microbiol.">
        <title>Comparative Genomic Analysis of the Class Epsilonproteobacteria and Proposed Reclassification to Epsilonbacteraeota (phyl. nov.).</title>
        <authorList>
            <person name="Waite D.W."/>
            <person name="Vanwonterghem I."/>
            <person name="Rinke C."/>
            <person name="Parks D.H."/>
            <person name="Zhang Y."/>
            <person name="Takai K."/>
            <person name="Sievert S.M."/>
            <person name="Simon J."/>
            <person name="Campbell B.J."/>
            <person name="Hanson T.E."/>
            <person name="Woyke T."/>
            <person name="Klotz M.G."/>
            <person name="Hugenholtz P."/>
        </authorList>
    </citation>
    <scope>NUCLEOTIDE SEQUENCE [LARGE SCALE GENOMIC DNA]</scope>
    <source>
        <strain evidence="1">UBA12443</strain>
    </source>
</reference>
<dbReference type="NCBIfam" id="NF038262">
    <property type="entry name" value="SiaB_fam_kinase"/>
    <property type="match status" value="1"/>
</dbReference>
<accession>A0A2D3WDP2</accession>
<dbReference type="Proteomes" id="UP000228859">
    <property type="component" value="Unassembled WGS sequence"/>
</dbReference>
<dbReference type="RefSeq" id="WP_294895002.1">
    <property type="nucleotide sequence ID" value="NZ_DLUI01000074.1"/>
</dbReference>
<evidence type="ECO:0000313" key="1">
    <source>
        <dbReference type="EMBL" id="DAB38548.1"/>
    </source>
</evidence>
<dbReference type="AlphaFoldDB" id="A0A2D3WDP2"/>
<name>A0A2D3WDP2_9BACT</name>
<dbReference type="InterPro" id="IPR046239">
    <property type="entry name" value="DUF6272"/>
</dbReference>
<dbReference type="EMBL" id="DLUI01000074">
    <property type="protein sequence ID" value="DAB38548.1"/>
    <property type="molecule type" value="Genomic_DNA"/>
</dbReference>